<dbReference type="Gene3D" id="1.20.960.40">
    <property type="match status" value="1"/>
</dbReference>
<evidence type="ECO:0000256" key="7">
    <source>
        <dbReference type="ARBA" id="ARBA00022837"/>
    </source>
</evidence>
<feature type="compositionally biased region" description="Acidic residues" evidence="14">
    <location>
        <begin position="396"/>
        <end position="406"/>
    </location>
</feature>
<dbReference type="Proteomes" id="UP000245119">
    <property type="component" value="Linkage Group LG6"/>
</dbReference>
<keyword evidence="4" id="KW-0963">Cytoplasm</keyword>
<feature type="domain" description="EF-hand" evidence="15">
    <location>
        <begin position="217"/>
        <end position="252"/>
    </location>
</feature>
<dbReference type="InterPro" id="IPR011992">
    <property type="entry name" value="EF-hand-dom_pair"/>
</dbReference>
<dbReference type="SMART" id="SM00054">
    <property type="entry name" value="EFh"/>
    <property type="match status" value="2"/>
</dbReference>
<feature type="compositionally biased region" description="Polar residues" evidence="14">
    <location>
        <begin position="407"/>
        <end position="417"/>
    </location>
</feature>
<evidence type="ECO:0000313" key="16">
    <source>
        <dbReference type="EMBL" id="PVD28161.1"/>
    </source>
</evidence>
<proteinExistence type="inferred from homology"/>
<dbReference type="CDD" id="cd00051">
    <property type="entry name" value="EFh"/>
    <property type="match status" value="1"/>
</dbReference>
<name>A0A2T7P428_POMCA</name>
<evidence type="ECO:0000256" key="3">
    <source>
        <dbReference type="ARBA" id="ARBA00005385"/>
    </source>
</evidence>
<accession>A0A2T7P428</accession>
<keyword evidence="8" id="KW-0206">Cytoskeleton</keyword>
<evidence type="ECO:0000256" key="11">
    <source>
        <dbReference type="ARBA" id="ARBA00042293"/>
    </source>
</evidence>
<dbReference type="GO" id="GO:0034453">
    <property type="term" value="P:microtubule anchoring"/>
    <property type="evidence" value="ECO:0007669"/>
    <property type="project" value="InterPro"/>
</dbReference>
<keyword evidence="17" id="KW-1185">Reference proteome</keyword>
<evidence type="ECO:0000256" key="8">
    <source>
        <dbReference type="ARBA" id="ARBA00023212"/>
    </source>
</evidence>
<evidence type="ECO:0000256" key="12">
    <source>
        <dbReference type="ARBA" id="ARBA00046076"/>
    </source>
</evidence>
<feature type="region of interest" description="Disordered" evidence="14">
    <location>
        <begin position="293"/>
        <end position="318"/>
    </location>
</feature>
<comment type="similarity">
    <text evidence="3">Belongs to the CEP43 family.</text>
</comment>
<feature type="domain" description="EF-hand" evidence="15">
    <location>
        <begin position="177"/>
        <end position="212"/>
    </location>
</feature>
<evidence type="ECO:0000256" key="14">
    <source>
        <dbReference type="SAM" id="MobiDB-lite"/>
    </source>
</evidence>
<comment type="caution">
    <text evidence="16">The sequence shown here is derived from an EMBL/GenBank/DDBJ whole genome shotgun (WGS) entry which is preliminary data.</text>
</comment>
<comment type="subcellular location">
    <subcellularLocation>
        <location evidence="1">Cytoplasm</location>
        <location evidence="1">Cytoskeleton</location>
        <location evidence="1">Cilium basal body</location>
    </subcellularLocation>
    <subcellularLocation>
        <location evidence="2">Cytoplasm</location>
        <location evidence="2">Cytoskeleton</location>
        <location evidence="2">Microtubule organizing center</location>
        <location evidence="2">Centrosome</location>
    </subcellularLocation>
</comment>
<feature type="compositionally biased region" description="Basic and acidic residues" evidence="14">
    <location>
        <begin position="347"/>
        <end position="357"/>
    </location>
</feature>
<evidence type="ECO:0000256" key="2">
    <source>
        <dbReference type="ARBA" id="ARBA00004300"/>
    </source>
</evidence>
<gene>
    <name evidence="16" type="ORF">C0Q70_10746</name>
</gene>
<dbReference type="PANTHER" id="PTHR15431">
    <property type="entry name" value="FGFR1 ONCOGENE PARTNER/LISH DOMAIN-CONTAINING PROTEIN"/>
    <property type="match status" value="1"/>
</dbReference>
<evidence type="ECO:0000256" key="5">
    <source>
        <dbReference type="ARBA" id="ARBA00022553"/>
    </source>
</evidence>
<dbReference type="GO" id="GO:0005509">
    <property type="term" value="F:calcium ion binding"/>
    <property type="evidence" value="ECO:0007669"/>
    <property type="project" value="InterPro"/>
</dbReference>
<dbReference type="AlphaFoldDB" id="A0A2T7P428"/>
<keyword evidence="6" id="KW-0970">Cilium biogenesis/degradation</keyword>
<keyword evidence="9" id="KW-0966">Cell projection</keyword>
<evidence type="ECO:0000256" key="4">
    <source>
        <dbReference type="ARBA" id="ARBA00022490"/>
    </source>
</evidence>
<dbReference type="EMBL" id="PZQS01000006">
    <property type="protein sequence ID" value="PVD28161.1"/>
    <property type="molecule type" value="Genomic_DNA"/>
</dbReference>
<dbReference type="OrthoDB" id="2160638at2759"/>
<dbReference type="PROSITE" id="PS50222">
    <property type="entry name" value="EF_HAND_2"/>
    <property type="match status" value="2"/>
</dbReference>
<dbReference type="SUPFAM" id="SSF47473">
    <property type="entry name" value="EF-hand"/>
    <property type="match status" value="1"/>
</dbReference>
<organism evidence="16 17">
    <name type="scientific">Pomacea canaliculata</name>
    <name type="common">Golden apple snail</name>
    <dbReference type="NCBI Taxonomy" id="400727"/>
    <lineage>
        <taxon>Eukaryota</taxon>
        <taxon>Metazoa</taxon>
        <taxon>Spiralia</taxon>
        <taxon>Lophotrochozoa</taxon>
        <taxon>Mollusca</taxon>
        <taxon>Gastropoda</taxon>
        <taxon>Caenogastropoda</taxon>
        <taxon>Architaenioglossa</taxon>
        <taxon>Ampullarioidea</taxon>
        <taxon>Ampullariidae</taxon>
        <taxon>Pomacea</taxon>
    </lineage>
</organism>
<keyword evidence="7" id="KW-0106">Calcium</keyword>
<dbReference type="InterPro" id="IPR006594">
    <property type="entry name" value="LisH"/>
</dbReference>
<dbReference type="InterPro" id="IPR018247">
    <property type="entry name" value="EF_Hand_1_Ca_BS"/>
</dbReference>
<evidence type="ECO:0000256" key="10">
    <source>
        <dbReference type="ARBA" id="ARBA00041026"/>
    </source>
</evidence>
<evidence type="ECO:0000256" key="9">
    <source>
        <dbReference type="ARBA" id="ARBA00023273"/>
    </source>
</evidence>
<evidence type="ECO:0000259" key="15">
    <source>
        <dbReference type="PROSITE" id="PS50222"/>
    </source>
</evidence>
<dbReference type="GO" id="GO:0005813">
    <property type="term" value="C:centrosome"/>
    <property type="evidence" value="ECO:0007669"/>
    <property type="project" value="UniProtKB-SubCell"/>
</dbReference>
<dbReference type="InterPro" id="IPR018993">
    <property type="entry name" value="FOP_dimerisation-dom_N"/>
</dbReference>
<feature type="compositionally biased region" description="Acidic residues" evidence="14">
    <location>
        <begin position="433"/>
        <end position="445"/>
    </location>
</feature>
<evidence type="ECO:0000313" key="17">
    <source>
        <dbReference type="Proteomes" id="UP000245119"/>
    </source>
</evidence>
<dbReference type="InterPro" id="IPR002048">
    <property type="entry name" value="EF_hand_dom"/>
</dbReference>
<feature type="region of interest" description="Disordered" evidence="14">
    <location>
        <begin position="389"/>
        <end position="477"/>
    </location>
</feature>
<dbReference type="PROSITE" id="PS00018">
    <property type="entry name" value="EF_HAND_1"/>
    <property type="match status" value="1"/>
</dbReference>
<reference evidence="16 17" key="1">
    <citation type="submission" date="2018-04" db="EMBL/GenBank/DDBJ databases">
        <title>The genome of golden apple snail Pomacea canaliculata provides insight into stress tolerance and invasive adaptation.</title>
        <authorList>
            <person name="Liu C."/>
            <person name="Liu B."/>
            <person name="Ren Y."/>
            <person name="Zhang Y."/>
            <person name="Wang H."/>
            <person name="Li S."/>
            <person name="Jiang F."/>
            <person name="Yin L."/>
            <person name="Zhang G."/>
            <person name="Qian W."/>
            <person name="Fan W."/>
        </authorList>
    </citation>
    <scope>NUCLEOTIDE SEQUENCE [LARGE SCALE GENOMIC DNA]</scope>
    <source>
        <strain evidence="16">SZHN2017</strain>
        <tissue evidence="16">Muscle</tissue>
    </source>
</reference>
<dbReference type="Gene3D" id="1.10.238.10">
    <property type="entry name" value="EF-hand"/>
    <property type="match status" value="1"/>
</dbReference>
<feature type="region of interest" description="Disordered" evidence="14">
    <location>
        <begin position="340"/>
        <end position="377"/>
    </location>
</feature>
<comment type="subunit">
    <text evidence="13">Homodimer. Part of a ternary complex that contains CEP350, CEP43 and MAPRE1. Interacts directly with CEP350 and MAPRE1. Interacts with CEP19. Interacts (via N-terminus) with CEP350 (via C-terminus).</text>
</comment>
<comment type="function">
    <text evidence="12">Required for anchoring microtubules to the centrosomes. Required for ciliation.</text>
</comment>
<sequence>MRRSLFLSGNMSADEDTELRDLVAQTLEANGTLGKLRAQLRASVFLALEEQENVQNRTPFLNKELKTFLSTKDGHLVASLVREFLEFFHLEFTLAVFDPETGLEDALNRENLSKELNLRNHPREGESHVPLLVEVLKGANTHTSKQQLQHSTVSPIGGSSSIAERDFNSLPKNLSEKQLLDAREKFDLYDRDGSGAIDKDELRELFIDLFPGFNRNMLEKYVQDEFKAIDKDFSSSIEFDEFLAMYKRLFLQCRSVVSGEVDEIVSTGHKQKLAFSGALTKADILTSSVEVKNQRNLEKSGPPPLPTSAPPNSAKSSNLYEDLLGDDSFFDGPLPSSSVLTPYGSSEIDKGKKKGEEANSDGVRKAASFISRPRESDASLRTLDRRMANLDMGGDAQDDYEYEDDFQSSGHSFSQRSPRSKGEGKTENGSVAEEIDDEEIEDGSIDAENSGFDDITTDRSISQMDGGFDYMEDAQLH</sequence>
<protein>
    <recommendedName>
        <fullName evidence="10">Centrosomal protein 43</fullName>
    </recommendedName>
    <alternativeName>
        <fullName evidence="11">FGFR1 oncogene partner</fullName>
    </alternativeName>
</protein>
<dbReference type="GO" id="GO:0030030">
    <property type="term" value="P:cell projection organization"/>
    <property type="evidence" value="ECO:0007669"/>
    <property type="project" value="UniProtKB-KW"/>
</dbReference>
<dbReference type="Pfam" id="PF13499">
    <property type="entry name" value="EF-hand_7"/>
    <property type="match status" value="1"/>
</dbReference>
<dbReference type="PANTHER" id="PTHR15431:SF9">
    <property type="entry name" value="CENTROSOMAL PROTEIN 43"/>
    <property type="match status" value="1"/>
</dbReference>
<keyword evidence="5" id="KW-0597">Phosphoprotein</keyword>
<dbReference type="STRING" id="400727.A0A2T7P428"/>
<evidence type="ECO:0000256" key="13">
    <source>
        <dbReference type="ARBA" id="ARBA00046373"/>
    </source>
</evidence>
<dbReference type="Pfam" id="PF09398">
    <property type="entry name" value="FOP_dimer"/>
    <property type="match status" value="1"/>
</dbReference>
<evidence type="ECO:0000256" key="6">
    <source>
        <dbReference type="ARBA" id="ARBA00022794"/>
    </source>
</evidence>
<evidence type="ECO:0000256" key="1">
    <source>
        <dbReference type="ARBA" id="ARBA00004120"/>
    </source>
</evidence>
<dbReference type="PROSITE" id="PS50896">
    <property type="entry name" value="LISH"/>
    <property type="match status" value="1"/>
</dbReference>